<dbReference type="GO" id="GO:0005634">
    <property type="term" value="C:nucleus"/>
    <property type="evidence" value="ECO:0007669"/>
    <property type="project" value="UniProtKB-SubCell"/>
</dbReference>
<dbReference type="Proteomes" id="UP000799440">
    <property type="component" value="Unassembled WGS sequence"/>
</dbReference>
<sequence>MMASRPDAPTITRRRSVLACARCRARRVKCDRAQPACTNCTKVGALCQSVQQQHSPSGQRPGRGDSKDPVDYTRLSKLEQEVARLSREVNSASPSREPSRTPSIDDAVDPKEPCLRGILRAEPHPAYFSSSSWASVAEELLGIQASIERPNPEIFTGSTSNTQDPRLTLPDEALHDALLQVFRSRVDPLVHVLHWPTFSAKCKAFRGPLAAQDHVLSERRFMASSYADKVPQEQLHESVPLPLRVDSFSALLCAVYYSALLTLTENPHPVDFRLHIDVQGLLAIFRREVQTRLFNVRGEHSISSLETLQAMTLVLAVECDPFGNTLQPHNLQMTIARARELGLHRDGSLFDLLPLEVEHRRRIWAQLCILDVKYAEALGREPTVSPGSYDTILPLGIEDEALADLQDHAISSRTAKDSIPLRHPGAEYEQEGQFPFTIMTFLLAEAEIARLMAQLLTVRYQASDAISLGGSPFTDTRTNPRAPSERFQLIGQVEHRLRTDFGISSSINPGDTVRCLISDLVAVNIAKAAFLVRATEWKADYAIMSERRRETETRRLYHDATTLATRTISLQQRYAESPYSWYTSRVRDVHTSSFLALQLTFGLHMDDHNLEHGQSMLEQLFPIQIGPASLNKGLHYSIIGRLIWQAREKRRTPLPSSQPFQGQAIQAVTAGEMSDFPTTMNMEVPFSLPAGSDFSSYHGAGASYADYDAIMNDTAWPADLSAAEGYSLWSS</sequence>
<reference evidence="6" key="1">
    <citation type="journal article" date="2020" name="Stud. Mycol.">
        <title>101 Dothideomycetes genomes: a test case for predicting lifestyles and emergence of pathogens.</title>
        <authorList>
            <person name="Haridas S."/>
            <person name="Albert R."/>
            <person name="Binder M."/>
            <person name="Bloem J."/>
            <person name="Labutti K."/>
            <person name="Salamov A."/>
            <person name="Andreopoulos B."/>
            <person name="Baker S."/>
            <person name="Barry K."/>
            <person name="Bills G."/>
            <person name="Bluhm B."/>
            <person name="Cannon C."/>
            <person name="Castanera R."/>
            <person name="Culley D."/>
            <person name="Daum C."/>
            <person name="Ezra D."/>
            <person name="Gonzalez J."/>
            <person name="Henrissat B."/>
            <person name="Kuo A."/>
            <person name="Liang C."/>
            <person name="Lipzen A."/>
            <person name="Lutzoni F."/>
            <person name="Magnuson J."/>
            <person name="Mondo S."/>
            <person name="Nolan M."/>
            <person name="Ohm R."/>
            <person name="Pangilinan J."/>
            <person name="Park H.-J."/>
            <person name="Ramirez L."/>
            <person name="Alfaro M."/>
            <person name="Sun H."/>
            <person name="Tritt A."/>
            <person name="Yoshinaga Y."/>
            <person name="Zwiers L.-H."/>
            <person name="Turgeon B."/>
            <person name="Goodwin S."/>
            <person name="Spatafora J."/>
            <person name="Crous P."/>
            <person name="Grigoriev I."/>
        </authorList>
    </citation>
    <scope>NUCLEOTIDE SEQUENCE</scope>
    <source>
        <strain evidence="6">CBS 119925</strain>
    </source>
</reference>
<feature type="region of interest" description="Disordered" evidence="4">
    <location>
        <begin position="85"/>
        <end position="110"/>
    </location>
</feature>
<dbReference type="Gene3D" id="4.10.240.10">
    <property type="entry name" value="Zn(2)-C6 fungal-type DNA-binding domain"/>
    <property type="match status" value="1"/>
</dbReference>
<dbReference type="CDD" id="cd00067">
    <property type="entry name" value="GAL4"/>
    <property type="match status" value="1"/>
</dbReference>
<evidence type="ECO:0000256" key="3">
    <source>
        <dbReference type="ARBA" id="ARBA00023242"/>
    </source>
</evidence>
<dbReference type="InterPro" id="IPR036864">
    <property type="entry name" value="Zn2-C6_fun-type_DNA-bd_sf"/>
</dbReference>
<evidence type="ECO:0000313" key="6">
    <source>
        <dbReference type="EMBL" id="KAF2750005.1"/>
    </source>
</evidence>
<gene>
    <name evidence="6" type="ORF">M011DRAFT_285979</name>
</gene>
<feature type="domain" description="Zn(2)-C6 fungal-type" evidence="5">
    <location>
        <begin position="19"/>
        <end position="47"/>
    </location>
</feature>
<protein>
    <recommendedName>
        <fullName evidence="5">Zn(2)-C6 fungal-type domain-containing protein</fullName>
    </recommendedName>
</protein>
<proteinExistence type="predicted"/>
<organism evidence="6 7">
    <name type="scientific">Sporormia fimetaria CBS 119925</name>
    <dbReference type="NCBI Taxonomy" id="1340428"/>
    <lineage>
        <taxon>Eukaryota</taxon>
        <taxon>Fungi</taxon>
        <taxon>Dikarya</taxon>
        <taxon>Ascomycota</taxon>
        <taxon>Pezizomycotina</taxon>
        <taxon>Dothideomycetes</taxon>
        <taxon>Pleosporomycetidae</taxon>
        <taxon>Pleosporales</taxon>
        <taxon>Sporormiaceae</taxon>
        <taxon>Sporormia</taxon>
    </lineage>
</organism>
<dbReference type="Pfam" id="PF04082">
    <property type="entry name" value="Fungal_trans"/>
    <property type="match status" value="1"/>
</dbReference>
<evidence type="ECO:0000256" key="1">
    <source>
        <dbReference type="ARBA" id="ARBA00004123"/>
    </source>
</evidence>
<feature type="compositionally biased region" description="Polar residues" evidence="4">
    <location>
        <begin position="88"/>
        <end position="102"/>
    </location>
</feature>
<dbReference type="PANTHER" id="PTHR31001">
    <property type="entry name" value="UNCHARACTERIZED TRANSCRIPTIONAL REGULATORY PROTEIN"/>
    <property type="match status" value="1"/>
</dbReference>
<evidence type="ECO:0000256" key="2">
    <source>
        <dbReference type="ARBA" id="ARBA00022723"/>
    </source>
</evidence>
<dbReference type="Pfam" id="PF00172">
    <property type="entry name" value="Zn_clus"/>
    <property type="match status" value="1"/>
</dbReference>
<evidence type="ECO:0000259" key="5">
    <source>
        <dbReference type="PROSITE" id="PS50048"/>
    </source>
</evidence>
<dbReference type="PROSITE" id="PS50048">
    <property type="entry name" value="ZN2_CY6_FUNGAL_2"/>
    <property type="match status" value="1"/>
</dbReference>
<accession>A0A6A6VHE3</accession>
<dbReference type="OrthoDB" id="435881at2759"/>
<evidence type="ECO:0000256" key="4">
    <source>
        <dbReference type="SAM" id="MobiDB-lite"/>
    </source>
</evidence>
<comment type="subcellular location">
    <subcellularLocation>
        <location evidence="1">Nucleus</location>
    </subcellularLocation>
</comment>
<keyword evidence="2" id="KW-0479">Metal-binding</keyword>
<dbReference type="SMART" id="SM00066">
    <property type="entry name" value="GAL4"/>
    <property type="match status" value="1"/>
</dbReference>
<evidence type="ECO:0000313" key="7">
    <source>
        <dbReference type="Proteomes" id="UP000799440"/>
    </source>
</evidence>
<dbReference type="PANTHER" id="PTHR31001:SF77">
    <property type="entry name" value="TRANSCRIPTION FACTOR, PUTATIVE (AFU_ORTHOLOGUE AFUA_3G12940)-RELATED"/>
    <property type="match status" value="1"/>
</dbReference>
<keyword evidence="3" id="KW-0539">Nucleus</keyword>
<dbReference type="EMBL" id="MU006565">
    <property type="protein sequence ID" value="KAF2750005.1"/>
    <property type="molecule type" value="Genomic_DNA"/>
</dbReference>
<dbReference type="InterPro" id="IPR001138">
    <property type="entry name" value="Zn2Cys6_DnaBD"/>
</dbReference>
<dbReference type="GO" id="GO:0003677">
    <property type="term" value="F:DNA binding"/>
    <property type="evidence" value="ECO:0007669"/>
    <property type="project" value="InterPro"/>
</dbReference>
<dbReference type="PROSITE" id="PS00463">
    <property type="entry name" value="ZN2_CY6_FUNGAL_1"/>
    <property type="match status" value="1"/>
</dbReference>
<dbReference type="GO" id="GO:0000981">
    <property type="term" value="F:DNA-binding transcription factor activity, RNA polymerase II-specific"/>
    <property type="evidence" value="ECO:0007669"/>
    <property type="project" value="InterPro"/>
</dbReference>
<dbReference type="AlphaFoldDB" id="A0A6A6VHE3"/>
<dbReference type="GO" id="GO:0006351">
    <property type="term" value="P:DNA-templated transcription"/>
    <property type="evidence" value="ECO:0007669"/>
    <property type="project" value="InterPro"/>
</dbReference>
<dbReference type="InterPro" id="IPR007219">
    <property type="entry name" value="XnlR_reg_dom"/>
</dbReference>
<dbReference type="GO" id="GO:0008270">
    <property type="term" value="F:zinc ion binding"/>
    <property type="evidence" value="ECO:0007669"/>
    <property type="project" value="InterPro"/>
</dbReference>
<dbReference type="InterPro" id="IPR050613">
    <property type="entry name" value="Sec_Metabolite_Reg"/>
</dbReference>
<dbReference type="CDD" id="cd12148">
    <property type="entry name" value="fungal_TF_MHR"/>
    <property type="match status" value="1"/>
</dbReference>
<name>A0A6A6VHE3_9PLEO</name>
<dbReference type="SUPFAM" id="SSF57701">
    <property type="entry name" value="Zn2/Cys6 DNA-binding domain"/>
    <property type="match status" value="1"/>
</dbReference>
<keyword evidence="7" id="KW-1185">Reference proteome</keyword>